<feature type="domain" description="HTH crp-type" evidence="4">
    <location>
        <begin position="110"/>
        <end position="184"/>
    </location>
</feature>
<keyword evidence="2" id="KW-0238">DNA-binding</keyword>
<name>A0A412J396_9FIRM</name>
<dbReference type="Gene3D" id="2.60.120.10">
    <property type="entry name" value="Jelly Rolls"/>
    <property type="match status" value="1"/>
</dbReference>
<evidence type="ECO:0000256" key="1">
    <source>
        <dbReference type="ARBA" id="ARBA00023015"/>
    </source>
</evidence>
<dbReference type="GO" id="GO:0003677">
    <property type="term" value="F:DNA binding"/>
    <property type="evidence" value="ECO:0007669"/>
    <property type="project" value="UniProtKB-KW"/>
</dbReference>
<dbReference type="GO" id="GO:0006355">
    <property type="term" value="P:regulation of DNA-templated transcription"/>
    <property type="evidence" value="ECO:0007669"/>
    <property type="project" value="InterPro"/>
</dbReference>
<evidence type="ECO:0000259" key="4">
    <source>
        <dbReference type="PROSITE" id="PS51063"/>
    </source>
</evidence>
<dbReference type="InterPro" id="IPR036390">
    <property type="entry name" value="WH_DNA-bd_sf"/>
</dbReference>
<evidence type="ECO:0000256" key="3">
    <source>
        <dbReference type="ARBA" id="ARBA00023163"/>
    </source>
</evidence>
<evidence type="ECO:0000313" key="6">
    <source>
        <dbReference type="Proteomes" id="UP000285274"/>
    </source>
</evidence>
<dbReference type="InterPro" id="IPR036388">
    <property type="entry name" value="WH-like_DNA-bd_sf"/>
</dbReference>
<dbReference type="SUPFAM" id="SSF46785">
    <property type="entry name" value="Winged helix' DNA-binding domain"/>
    <property type="match status" value="1"/>
</dbReference>
<comment type="caution">
    <text evidence="5">The sequence shown here is derived from an EMBL/GenBank/DDBJ whole genome shotgun (WGS) entry which is preliminary data.</text>
</comment>
<keyword evidence="1" id="KW-0805">Transcription regulation</keyword>
<dbReference type="Pfam" id="PF13545">
    <property type="entry name" value="HTH_Crp_2"/>
    <property type="match status" value="1"/>
</dbReference>
<dbReference type="Gene3D" id="1.10.10.10">
    <property type="entry name" value="Winged helix-like DNA-binding domain superfamily/Winged helix DNA-binding domain"/>
    <property type="match status" value="1"/>
</dbReference>
<proteinExistence type="predicted"/>
<dbReference type="Proteomes" id="UP000285274">
    <property type="component" value="Unassembled WGS sequence"/>
</dbReference>
<dbReference type="PROSITE" id="PS51063">
    <property type="entry name" value="HTH_CRP_2"/>
    <property type="match status" value="1"/>
</dbReference>
<evidence type="ECO:0000313" key="5">
    <source>
        <dbReference type="EMBL" id="RGS47091.1"/>
    </source>
</evidence>
<dbReference type="InterPro" id="IPR012318">
    <property type="entry name" value="HTH_CRP"/>
</dbReference>
<gene>
    <name evidence="5" type="ORF">DWX92_04955</name>
</gene>
<evidence type="ECO:0000256" key="2">
    <source>
        <dbReference type="ARBA" id="ARBA00023125"/>
    </source>
</evidence>
<protein>
    <submittedName>
        <fullName evidence="5">Crp/Fnr family transcriptional regulator</fullName>
    </submittedName>
</protein>
<sequence>MIDGHDQADIYILKDGIVKMSIILSDGREFNIMYLKGFDMLSLLKDEIKKVTSASFHIRIESDMAVFYRVNRKLFSKFLRENKELRDYMDAYYRKKLSEAIYRQQLMTMNGKNGAVCAFIYYLVGLFGREVKKGIFIDLQVTNDDIAGFCGVSTRNSVNRILRGLRQQGVITMVYHKILVLDVDYLKRYV</sequence>
<organism evidence="5 6">
    <name type="scientific">Holdemanella biformis</name>
    <dbReference type="NCBI Taxonomy" id="1735"/>
    <lineage>
        <taxon>Bacteria</taxon>
        <taxon>Bacillati</taxon>
        <taxon>Bacillota</taxon>
        <taxon>Erysipelotrichia</taxon>
        <taxon>Erysipelotrichales</taxon>
        <taxon>Erysipelotrichaceae</taxon>
        <taxon>Holdemanella</taxon>
    </lineage>
</organism>
<dbReference type="InterPro" id="IPR018490">
    <property type="entry name" value="cNMP-bd_dom_sf"/>
</dbReference>
<keyword evidence="3" id="KW-0804">Transcription</keyword>
<dbReference type="SMART" id="SM00419">
    <property type="entry name" value="HTH_CRP"/>
    <property type="match status" value="1"/>
</dbReference>
<dbReference type="SUPFAM" id="SSF51206">
    <property type="entry name" value="cAMP-binding domain-like"/>
    <property type="match status" value="1"/>
</dbReference>
<dbReference type="EMBL" id="QRVM01000016">
    <property type="protein sequence ID" value="RGS47091.1"/>
    <property type="molecule type" value="Genomic_DNA"/>
</dbReference>
<dbReference type="InterPro" id="IPR014710">
    <property type="entry name" value="RmlC-like_jellyroll"/>
</dbReference>
<accession>A0A412J396</accession>
<reference evidence="5 6" key="1">
    <citation type="submission" date="2018-08" db="EMBL/GenBank/DDBJ databases">
        <title>A genome reference for cultivated species of the human gut microbiota.</title>
        <authorList>
            <person name="Zou Y."/>
            <person name="Xue W."/>
            <person name="Luo G."/>
        </authorList>
    </citation>
    <scope>NUCLEOTIDE SEQUENCE [LARGE SCALE GENOMIC DNA]</scope>
    <source>
        <strain evidence="5 6">AF22-10AC</strain>
    </source>
</reference>
<dbReference type="AlphaFoldDB" id="A0A412J396"/>
<dbReference type="RefSeq" id="WP_118319844.1">
    <property type="nucleotide sequence ID" value="NZ_QRVM01000016.1"/>
</dbReference>